<sequence>MSDPLANVWGSEPSQQETPGIDVDVLEKEQEDEQEKSPWRVILYDDDVHTFEEVIGQLKKALGCNRSHAEELTYKVHNEGKAEVFEGSFEECFEVNGVLKEIQLITEIKG</sequence>
<feature type="region of interest" description="Disordered" evidence="1">
    <location>
        <begin position="1"/>
        <end position="20"/>
    </location>
</feature>
<accession>A0A521ED76</accession>
<evidence type="ECO:0000256" key="1">
    <source>
        <dbReference type="SAM" id="MobiDB-lite"/>
    </source>
</evidence>
<feature type="domain" description="Adaptor protein ClpS core" evidence="2">
    <location>
        <begin position="35"/>
        <end position="93"/>
    </location>
</feature>
<reference evidence="3 4" key="1">
    <citation type="submission" date="2017-05" db="EMBL/GenBank/DDBJ databases">
        <authorList>
            <person name="Varghese N."/>
            <person name="Submissions S."/>
        </authorList>
    </citation>
    <scope>NUCLEOTIDE SEQUENCE [LARGE SCALE GENOMIC DNA]</scope>
    <source>
        <strain evidence="3 4">DSM 21194</strain>
    </source>
</reference>
<dbReference type="AlphaFoldDB" id="A0A521ED76"/>
<keyword evidence="4" id="KW-1185">Reference proteome</keyword>
<evidence type="ECO:0000313" key="3">
    <source>
        <dbReference type="EMBL" id="SMO81868.1"/>
    </source>
</evidence>
<dbReference type="SUPFAM" id="SSF54736">
    <property type="entry name" value="ClpS-like"/>
    <property type="match status" value="1"/>
</dbReference>
<organism evidence="3 4">
    <name type="scientific">Fodinibius sediminis</name>
    <dbReference type="NCBI Taxonomy" id="1214077"/>
    <lineage>
        <taxon>Bacteria</taxon>
        <taxon>Pseudomonadati</taxon>
        <taxon>Balneolota</taxon>
        <taxon>Balneolia</taxon>
        <taxon>Balneolales</taxon>
        <taxon>Balneolaceae</taxon>
        <taxon>Fodinibius</taxon>
    </lineage>
</organism>
<dbReference type="InterPro" id="IPR003769">
    <property type="entry name" value="ClpS_core"/>
</dbReference>
<evidence type="ECO:0000313" key="4">
    <source>
        <dbReference type="Proteomes" id="UP000317593"/>
    </source>
</evidence>
<keyword evidence="3" id="KW-0645">Protease</keyword>
<dbReference type="EMBL" id="FXTH01000015">
    <property type="protein sequence ID" value="SMO81868.1"/>
    <property type="molecule type" value="Genomic_DNA"/>
</dbReference>
<dbReference type="Proteomes" id="UP000317593">
    <property type="component" value="Unassembled WGS sequence"/>
</dbReference>
<dbReference type="Pfam" id="PF02617">
    <property type="entry name" value="ClpS"/>
    <property type="match status" value="1"/>
</dbReference>
<dbReference type="OrthoDB" id="598046at2"/>
<dbReference type="GO" id="GO:0030163">
    <property type="term" value="P:protein catabolic process"/>
    <property type="evidence" value="ECO:0007669"/>
    <property type="project" value="InterPro"/>
</dbReference>
<evidence type="ECO:0000259" key="2">
    <source>
        <dbReference type="Pfam" id="PF02617"/>
    </source>
</evidence>
<dbReference type="RefSeq" id="WP_142715456.1">
    <property type="nucleotide sequence ID" value="NZ_FXTH01000015.1"/>
</dbReference>
<dbReference type="Gene3D" id="3.30.1390.10">
    <property type="match status" value="1"/>
</dbReference>
<proteinExistence type="predicted"/>
<dbReference type="InterPro" id="IPR014719">
    <property type="entry name" value="Ribosomal_bL12_C/ClpS-like"/>
</dbReference>
<dbReference type="GO" id="GO:0008233">
    <property type="term" value="F:peptidase activity"/>
    <property type="evidence" value="ECO:0007669"/>
    <property type="project" value="UniProtKB-KW"/>
</dbReference>
<keyword evidence="3" id="KW-0378">Hydrolase</keyword>
<dbReference type="GO" id="GO:0006508">
    <property type="term" value="P:proteolysis"/>
    <property type="evidence" value="ECO:0007669"/>
    <property type="project" value="UniProtKB-KW"/>
</dbReference>
<name>A0A521ED76_9BACT</name>
<gene>
    <name evidence="3" type="ORF">SAMN06265218_11542</name>
</gene>
<protein>
    <submittedName>
        <fullName evidence="3">ATP-dependent Clp protease adaptor protein ClpS</fullName>
    </submittedName>
</protein>